<dbReference type="EMBL" id="CAJPVJ010001732">
    <property type="protein sequence ID" value="CAG2165212.1"/>
    <property type="molecule type" value="Genomic_DNA"/>
</dbReference>
<feature type="region of interest" description="Disordered" evidence="1">
    <location>
        <begin position="58"/>
        <end position="81"/>
    </location>
</feature>
<keyword evidence="3" id="KW-1185">Reference proteome</keyword>
<proteinExistence type="predicted"/>
<dbReference type="AlphaFoldDB" id="A0A7R9LN64"/>
<reference evidence="2" key="1">
    <citation type="submission" date="2020-11" db="EMBL/GenBank/DDBJ databases">
        <authorList>
            <person name="Tran Van P."/>
        </authorList>
    </citation>
    <scope>NUCLEOTIDE SEQUENCE</scope>
</reference>
<dbReference type="OrthoDB" id="412286at2759"/>
<dbReference type="EMBL" id="OC916557">
    <property type="protein sequence ID" value="CAD7644586.1"/>
    <property type="molecule type" value="Genomic_DNA"/>
</dbReference>
<dbReference type="Proteomes" id="UP000728032">
    <property type="component" value="Unassembled WGS sequence"/>
</dbReference>
<evidence type="ECO:0000313" key="3">
    <source>
        <dbReference type="Proteomes" id="UP000728032"/>
    </source>
</evidence>
<evidence type="ECO:0000313" key="2">
    <source>
        <dbReference type="EMBL" id="CAD7644586.1"/>
    </source>
</evidence>
<feature type="compositionally biased region" description="Low complexity" evidence="1">
    <location>
        <begin position="58"/>
        <end position="74"/>
    </location>
</feature>
<gene>
    <name evidence="2" type="ORF">ONB1V03_LOCUS4757</name>
</gene>
<accession>A0A7R9LN64</accession>
<evidence type="ECO:0000256" key="1">
    <source>
        <dbReference type="SAM" id="MobiDB-lite"/>
    </source>
</evidence>
<sequence length="81" mass="8629">MSRQAVIVNASINQYSSSLGIGIYHSGVQVYETGIARWASQTALRSSNSGFCTLATQKTTSSSKSQYSSVTQTSAEKISTK</sequence>
<protein>
    <submittedName>
        <fullName evidence="2">Uncharacterized protein</fullName>
    </submittedName>
</protein>
<organism evidence="2">
    <name type="scientific">Oppiella nova</name>
    <dbReference type="NCBI Taxonomy" id="334625"/>
    <lineage>
        <taxon>Eukaryota</taxon>
        <taxon>Metazoa</taxon>
        <taxon>Ecdysozoa</taxon>
        <taxon>Arthropoda</taxon>
        <taxon>Chelicerata</taxon>
        <taxon>Arachnida</taxon>
        <taxon>Acari</taxon>
        <taxon>Acariformes</taxon>
        <taxon>Sarcoptiformes</taxon>
        <taxon>Oribatida</taxon>
        <taxon>Brachypylina</taxon>
        <taxon>Oppioidea</taxon>
        <taxon>Oppiidae</taxon>
        <taxon>Oppiella</taxon>
    </lineage>
</organism>
<name>A0A7R9LN64_9ACAR</name>